<dbReference type="SUPFAM" id="SSF64307">
    <property type="entry name" value="SirA-like"/>
    <property type="match status" value="1"/>
</dbReference>
<dbReference type="Gene3D" id="3.30.110.40">
    <property type="entry name" value="TusA-like domain"/>
    <property type="match status" value="1"/>
</dbReference>
<organism evidence="3 4">
    <name type="scientific">Candidatus Muproteobacteria bacterium RBG_16_64_11</name>
    <dbReference type="NCBI Taxonomy" id="1817758"/>
    <lineage>
        <taxon>Bacteria</taxon>
        <taxon>Pseudomonadati</taxon>
        <taxon>Pseudomonadota</taxon>
        <taxon>Candidatus Muproteobacteria</taxon>
    </lineage>
</organism>
<dbReference type="CDD" id="cd00291">
    <property type="entry name" value="SirA_YedF_YeeD"/>
    <property type="match status" value="1"/>
</dbReference>
<feature type="domain" description="UPF0033" evidence="2">
    <location>
        <begin position="5"/>
        <end position="73"/>
    </location>
</feature>
<sequence>MSHSELDARRLLCPLPVIRAEQRIAGLAPGDTLDILCTDPGARYDIPAWCRMHGHEIVATAQDENGELRVTVRVGAAS</sequence>
<comment type="caution">
    <text evidence="3">The sequence shown here is derived from an EMBL/GenBank/DDBJ whole genome shotgun (WGS) entry which is preliminary data.</text>
</comment>
<dbReference type="AlphaFoldDB" id="A0A1F6TEP1"/>
<reference evidence="3 4" key="1">
    <citation type="journal article" date="2016" name="Nat. Commun.">
        <title>Thousands of microbial genomes shed light on interconnected biogeochemical processes in an aquifer system.</title>
        <authorList>
            <person name="Anantharaman K."/>
            <person name="Brown C.T."/>
            <person name="Hug L.A."/>
            <person name="Sharon I."/>
            <person name="Castelle C.J."/>
            <person name="Probst A.J."/>
            <person name="Thomas B.C."/>
            <person name="Singh A."/>
            <person name="Wilkins M.J."/>
            <person name="Karaoz U."/>
            <person name="Brodie E.L."/>
            <person name="Williams K.H."/>
            <person name="Hubbard S.S."/>
            <person name="Banfield J.F."/>
        </authorList>
    </citation>
    <scope>NUCLEOTIDE SEQUENCE [LARGE SCALE GENOMIC DNA]</scope>
</reference>
<dbReference type="Pfam" id="PF01206">
    <property type="entry name" value="TusA"/>
    <property type="match status" value="1"/>
</dbReference>
<dbReference type="EMBL" id="MFSS01000050">
    <property type="protein sequence ID" value="OGI43529.1"/>
    <property type="molecule type" value="Genomic_DNA"/>
</dbReference>
<dbReference type="InterPro" id="IPR036868">
    <property type="entry name" value="TusA-like_sf"/>
</dbReference>
<evidence type="ECO:0000313" key="3">
    <source>
        <dbReference type="EMBL" id="OGI43529.1"/>
    </source>
</evidence>
<comment type="similarity">
    <text evidence="1">Belongs to the sulfur carrier protein TusA family.</text>
</comment>
<evidence type="ECO:0000313" key="4">
    <source>
        <dbReference type="Proteomes" id="UP000177925"/>
    </source>
</evidence>
<gene>
    <name evidence="3" type="ORF">A2150_07005</name>
</gene>
<protein>
    <submittedName>
        <fullName evidence="3">SirA family protein</fullName>
    </submittedName>
</protein>
<evidence type="ECO:0000259" key="2">
    <source>
        <dbReference type="Pfam" id="PF01206"/>
    </source>
</evidence>
<accession>A0A1F6TEP1</accession>
<dbReference type="PANTHER" id="PTHR33279:SF6">
    <property type="entry name" value="SULFUR CARRIER PROTEIN YEDF-RELATED"/>
    <property type="match status" value="1"/>
</dbReference>
<name>A0A1F6TEP1_9PROT</name>
<dbReference type="STRING" id="1817758.A2150_07005"/>
<dbReference type="InterPro" id="IPR001455">
    <property type="entry name" value="TusA-like"/>
</dbReference>
<proteinExistence type="inferred from homology"/>
<dbReference type="Proteomes" id="UP000177925">
    <property type="component" value="Unassembled WGS sequence"/>
</dbReference>
<dbReference type="PANTHER" id="PTHR33279">
    <property type="entry name" value="SULFUR CARRIER PROTEIN YEDF-RELATED"/>
    <property type="match status" value="1"/>
</dbReference>
<evidence type="ECO:0000256" key="1">
    <source>
        <dbReference type="ARBA" id="ARBA00008984"/>
    </source>
</evidence>